<accession>A0ABT6D530</accession>
<dbReference type="RefSeq" id="WP_199404659.1">
    <property type="nucleotide sequence ID" value="NZ_JAOZFC020000003.1"/>
</dbReference>
<dbReference type="InterPro" id="IPR036390">
    <property type="entry name" value="WH_DNA-bd_sf"/>
</dbReference>
<dbReference type="SUPFAM" id="SSF46785">
    <property type="entry name" value="Winged helix' DNA-binding domain"/>
    <property type="match status" value="1"/>
</dbReference>
<dbReference type="Pfam" id="PF10400">
    <property type="entry name" value="Vir_act_alpha_C"/>
    <property type="match status" value="1"/>
</dbReference>
<dbReference type="InterPro" id="IPR005149">
    <property type="entry name" value="Tscrpt_reg_PadR_N"/>
</dbReference>
<gene>
    <name evidence="3" type="ORF">OIT47_010130</name>
</gene>
<feature type="domain" description="Transcription regulator PadR C-terminal" evidence="2">
    <location>
        <begin position="89"/>
        <end position="167"/>
    </location>
</feature>
<reference evidence="3" key="1">
    <citation type="submission" date="2023-03" db="EMBL/GenBank/DDBJ databases">
        <title>Comparative genomics of Weissella fermenti BK2, and weissella type species.</title>
        <authorList>
            <person name="Lee J.K."/>
            <person name="Baek J.H."/>
            <person name="Kim J.M."/>
            <person name="Choi D.G."/>
            <person name="Jeon C.O."/>
        </authorList>
    </citation>
    <scope>NUCLEOTIDE SEQUENCE</scope>
    <source>
        <strain evidence="3">BK2</strain>
    </source>
</reference>
<evidence type="ECO:0000313" key="4">
    <source>
        <dbReference type="Proteomes" id="UP001146336"/>
    </source>
</evidence>
<proteinExistence type="predicted"/>
<dbReference type="EMBL" id="JAOZFC020000003">
    <property type="protein sequence ID" value="MDF9300625.1"/>
    <property type="molecule type" value="Genomic_DNA"/>
</dbReference>
<dbReference type="PANTHER" id="PTHR43252:SF6">
    <property type="entry name" value="NEGATIVE TRANSCRIPTION REGULATOR PADR"/>
    <property type="match status" value="1"/>
</dbReference>
<dbReference type="Proteomes" id="UP001146336">
    <property type="component" value="Unassembled WGS sequence"/>
</dbReference>
<keyword evidence="4" id="KW-1185">Reference proteome</keyword>
<dbReference type="InterPro" id="IPR018309">
    <property type="entry name" value="Tscrpt_reg_PadR_C"/>
</dbReference>
<sequence length="178" mass="20811">MPKPRTLPKIIIGLLINKGELTGKQMLDVFNNDLSEFWKVSHSQLYPELKRMVAEKSVTINSSRQYSVTNLGKEQFDQWLNEPITFENRDLFALKIFFVRDGKSSTLVSLLRNELAVHGSHLEHLKTRYDVLFNSRSQIDENYGHYLVLTRAISRERDYLVWLDQVLLLAVNDRMLND</sequence>
<evidence type="ECO:0000313" key="3">
    <source>
        <dbReference type="EMBL" id="MDF9300625.1"/>
    </source>
</evidence>
<dbReference type="InterPro" id="IPR036388">
    <property type="entry name" value="WH-like_DNA-bd_sf"/>
</dbReference>
<evidence type="ECO:0000259" key="1">
    <source>
        <dbReference type="Pfam" id="PF03551"/>
    </source>
</evidence>
<feature type="domain" description="Transcription regulator PadR N-terminal" evidence="1">
    <location>
        <begin position="15"/>
        <end position="77"/>
    </location>
</feature>
<organism evidence="3 4">
    <name type="scientific">Weissella fermenti</name>
    <dbReference type="NCBI Taxonomy" id="2987699"/>
    <lineage>
        <taxon>Bacteria</taxon>
        <taxon>Bacillati</taxon>
        <taxon>Bacillota</taxon>
        <taxon>Bacilli</taxon>
        <taxon>Lactobacillales</taxon>
        <taxon>Lactobacillaceae</taxon>
        <taxon>Weissella</taxon>
    </lineage>
</organism>
<evidence type="ECO:0000259" key="2">
    <source>
        <dbReference type="Pfam" id="PF10400"/>
    </source>
</evidence>
<comment type="caution">
    <text evidence="3">The sequence shown here is derived from an EMBL/GenBank/DDBJ whole genome shotgun (WGS) entry which is preliminary data.</text>
</comment>
<dbReference type="Pfam" id="PF03551">
    <property type="entry name" value="PadR"/>
    <property type="match status" value="1"/>
</dbReference>
<dbReference type="Gene3D" id="6.10.140.190">
    <property type="match status" value="1"/>
</dbReference>
<dbReference type="PANTHER" id="PTHR43252">
    <property type="entry name" value="TRANSCRIPTIONAL REGULATOR YQJI"/>
    <property type="match status" value="1"/>
</dbReference>
<name>A0ABT6D530_9LACO</name>
<dbReference type="Gene3D" id="1.10.10.10">
    <property type="entry name" value="Winged helix-like DNA-binding domain superfamily/Winged helix DNA-binding domain"/>
    <property type="match status" value="1"/>
</dbReference>
<protein>
    <submittedName>
        <fullName evidence="3">PadR family transcriptional regulator</fullName>
    </submittedName>
</protein>